<evidence type="ECO:0000313" key="2">
    <source>
        <dbReference type="Proteomes" id="UP000054977"/>
    </source>
</evidence>
<evidence type="ECO:0000313" key="1">
    <source>
        <dbReference type="EMBL" id="SAL67014.1"/>
    </source>
</evidence>
<reference evidence="1" key="1">
    <citation type="submission" date="2016-01" db="EMBL/GenBank/DDBJ databases">
        <authorList>
            <person name="Peeters C."/>
        </authorList>
    </citation>
    <scope>NUCLEOTIDE SEQUENCE [LARGE SCALE GENOMIC DNA]</scope>
    <source>
        <strain evidence="1">LMG 22934</strain>
    </source>
</reference>
<accession>A0A158JDS8</accession>
<proteinExistence type="predicted"/>
<gene>
    <name evidence="1" type="ORF">AWB65_06433</name>
</gene>
<organism evidence="1 2">
    <name type="scientific">Caballeronia humi</name>
    <dbReference type="NCBI Taxonomy" id="326474"/>
    <lineage>
        <taxon>Bacteria</taxon>
        <taxon>Pseudomonadati</taxon>
        <taxon>Pseudomonadota</taxon>
        <taxon>Betaproteobacteria</taxon>
        <taxon>Burkholderiales</taxon>
        <taxon>Burkholderiaceae</taxon>
        <taxon>Caballeronia</taxon>
    </lineage>
</organism>
<dbReference type="EMBL" id="FCNW02000081">
    <property type="protein sequence ID" value="SAL67014.1"/>
    <property type="molecule type" value="Genomic_DNA"/>
</dbReference>
<name>A0A158JDS8_9BURK</name>
<protein>
    <submittedName>
        <fullName evidence="1">Uncharacterized protein</fullName>
    </submittedName>
</protein>
<sequence>MTRGRRKHWQVRLAFEPNRFAGEQLQKTYEQLSPIRARTTSPERVLKLASPKRTATRRGKQ</sequence>
<dbReference type="Proteomes" id="UP000054977">
    <property type="component" value="Unassembled WGS sequence"/>
</dbReference>
<dbReference type="STRING" id="326474.AWB65_06433"/>
<comment type="caution">
    <text evidence="1">The sequence shown here is derived from an EMBL/GenBank/DDBJ whole genome shotgun (WGS) entry which is preliminary data.</text>
</comment>
<keyword evidence="2" id="KW-1185">Reference proteome</keyword>
<dbReference type="AlphaFoldDB" id="A0A158JDS8"/>